<reference evidence="3 4" key="1">
    <citation type="journal article" date="2018" name="Nat. Biotechnol.">
        <title>A standardized bacterial taxonomy based on genome phylogeny substantially revises the tree of life.</title>
        <authorList>
            <person name="Parks D.H."/>
            <person name="Chuvochina M."/>
            <person name="Waite D.W."/>
            <person name="Rinke C."/>
            <person name="Skarshewski A."/>
            <person name="Chaumeil P.A."/>
            <person name="Hugenholtz P."/>
        </authorList>
    </citation>
    <scope>NUCLEOTIDE SEQUENCE [LARGE SCALE GENOMIC DNA]</scope>
    <source>
        <strain evidence="3">UBA11306</strain>
    </source>
</reference>
<feature type="transmembrane region" description="Helical" evidence="2">
    <location>
        <begin position="23"/>
        <end position="44"/>
    </location>
</feature>
<dbReference type="AlphaFoldDB" id="A0A3D4S447"/>
<gene>
    <name evidence="3" type="ORF">DIW15_02600</name>
</gene>
<dbReference type="Pfam" id="PF10112">
    <property type="entry name" value="Halogen_Hydrol"/>
    <property type="match status" value="1"/>
</dbReference>
<proteinExistence type="predicted"/>
<protein>
    <recommendedName>
        <fullName evidence="5">5-bromo-4-chloroindolyl phosphate hydrolysis protein</fullName>
    </recommendedName>
</protein>
<evidence type="ECO:0000313" key="3">
    <source>
        <dbReference type="EMBL" id="HCS93584.1"/>
    </source>
</evidence>
<dbReference type="STRING" id="1121105.GCA_000421665_00134"/>
<keyword evidence="2" id="KW-1133">Transmembrane helix</keyword>
<feature type="transmembrane region" description="Helical" evidence="2">
    <location>
        <begin position="50"/>
        <end position="72"/>
    </location>
</feature>
<keyword evidence="1" id="KW-0175">Coiled coil</keyword>
<accession>A0A3D4S447</accession>
<feature type="coiled-coil region" evidence="1">
    <location>
        <begin position="233"/>
        <end position="264"/>
    </location>
</feature>
<keyword evidence="2" id="KW-0812">Transmembrane</keyword>
<dbReference type="EMBL" id="DQHO01000016">
    <property type="protein sequence ID" value="HCS93584.1"/>
    <property type="molecule type" value="Genomic_DNA"/>
</dbReference>
<dbReference type="RefSeq" id="WP_022795432.1">
    <property type="nucleotide sequence ID" value="NZ_JBQEAI010000001.1"/>
</dbReference>
<name>A0A3D4S447_9ENTE</name>
<evidence type="ECO:0000256" key="2">
    <source>
        <dbReference type="SAM" id="Phobius"/>
    </source>
</evidence>
<dbReference type="InterPro" id="IPR018770">
    <property type="entry name" value="ChloroindolylP_hydrolase"/>
</dbReference>
<evidence type="ECO:0000313" key="4">
    <source>
        <dbReference type="Proteomes" id="UP000262195"/>
    </source>
</evidence>
<organism evidence="3 4">
    <name type="scientific">Bavariicoccus seileri</name>
    <dbReference type="NCBI Taxonomy" id="549685"/>
    <lineage>
        <taxon>Bacteria</taxon>
        <taxon>Bacillati</taxon>
        <taxon>Bacillota</taxon>
        <taxon>Bacilli</taxon>
        <taxon>Lactobacillales</taxon>
        <taxon>Enterococcaceae</taxon>
        <taxon>Bavariicoccus</taxon>
    </lineage>
</organism>
<comment type="caution">
    <text evidence="3">The sequence shown here is derived from an EMBL/GenBank/DDBJ whole genome shotgun (WGS) entry which is preliminary data.</text>
</comment>
<keyword evidence="2" id="KW-0472">Membrane</keyword>
<evidence type="ECO:0008006" key="5">
    <source>
        <dbReference type="Google" id="ProtNLM"/>
    </source>
</evidence>
<dbReference type="Proteomes" id="UP000262195">
    <property type="component" value="Unassembled WGS sequence"/>
</dbReference>
<sequence>MKSTDLNNKTDNKQQDPYSLKNYSLVWTSVMIGMIMGFLVMAIMSGIGGFFNGAIIVTGSVLFSYIGGWITLRQFNKPSHKRFSLKRNKRQNDLPPLSPSKRAFYEEQGLDENDIVFFRRQMAKTKEQVIALEQTTRRSTKLKAVMTRYDLFPILKDYFNEITMAPKRLYEVEALLYSYIPSLLEISEKYLDIEKHVSKSKETFQTMTDSIETVEALCASVQRSYREFMSDDIDDITIDLQLAKERLEQDKQLLEMSKEEKRAVPDMALRELEESLKKEKAAVSAQDFDAF</sequence>
<evidence type="ECO:0000256" key="1">
    <source>
        <dbReference type="SAM" id="Coils"/>
    </source>
</evidence>